<evidence type="ECO:0000313" key="3">
    <source>
        <dbReference type="Proteomes" id="UP000019443"/>
    </source>
</evidence>
<organism evidence="2 3">
    <name type="scientific">Rhizobium favelukesii</name>
    <dbReference type="NCBI Taxonomy" id="348824"/>
    <lineage>
        <taxon>Bacteria</taxon>
        <taxon>Pseudomonadati</taxon>
        <taxon>Pseudomonadota</taxon>
        <taxon>Alphaproteobacteria</taxon>
        <taxon>Hyphomicrobiales</taxon>
        <taxon>Rhizobiaceae</taxon>
        <taxon>Rhizobium/Agrobacterium group</taxon>
        <taxon>Rhizobium</taxon>
    </lineage>
</organism>
<name>W6RNW1_9HYPH</name>
<feature type="region of interest" description="Disordered" evidence="1">
    <location>
        <begin position="34"/>
        <end position="55"/>
    </location>
</feature>
<dbReference type="AlphaFoldDB" id="W6RNW1"/>
<geneLocation type="plasmid" evidence="2">
    <name>pLPU83b</name>
</geneLocation>
<protein>
    <submittedName>
        <fullName evidence="2">Uncharacterized protein</fullName>
    </submittedName>
</protein>
<evidence type="ECO:0000256" key="1">
    <source>
        <dbReference type="SAM" id="MobiDB-lite"/>
    </source>
</evidence>
<sequence>MTDLRHPSFPPAELCAVKMRVNGCLLIVMTQPATYSPPESPVLAQQPRDPTTSRLKSSNTFAFNFLPRGRHELCPRHADLFERVGSESRTRRCLPRLVHRDWLLRVKRKWHERSRAR</sequence>
<keyword evidence="3" id="KW-1185">Reference proteome</keyword>
<dbReference type="EMBL" id="CBYB010000054">
    <property type="protein sequence ID" value="CDM60543.1"/>
    <property type="molecule type" value="Genomic_DNA"/>
</dbReference>
<evidence type="ECO:0000313" key="2">
    <source>
        <dbReference type="EMBL" id="CDM60543.1"/>
    </source>
</evidence>
<comment type="caution">
    <text evidence="2">The sequence shown here is derived from an EMBL/GenBank/DDBJ whole genome shotgun (WGS) entry which is preliminary data.</text>
</comment>
<proteinExistence type="predicted"/>
<accession>W6RNW1</accession>
<gene>
    <name evidence="2" type="ORF">LPU83_pLPU83b_0563</name>
</gene>
<keyword evidence="2" id="KW-0614">Plasmid</keyword>
<dbReference type="Proteomes" id="UP000019443">
    <property type="component" value="Unassembled WGS sequence"/>
</dbReference>
<reference evidence="2" key="1">
    <citation type="submission" date="2013-11" db="EMBL/GenBank/DDBJ databases">
        <title>Draft genome sequence of the broad-host-range Rhizobium sp. LPU83 strain, a member of the low-genetic diversity Oregon-like Rhizobium sp. group.</title>
        <authorList>
            <person name="Wibberg D."/>
            <person name="Puehler A."/>
            <person name="Schlueter A."/>
        </authorList>
    </citation>
    <scope>NUCLEOTIDE SEQUENCE [LARGE SCALE GENOMIC DNA]</scope>
    <source>
        <strain evidence="2">LPU83</strain>
        <plasmid evidence="2">pLPU83b</plasmid>
    </source>
</reference>